<dbReference type="AlphaFoldDB" id="A0A857DGH8"/>
<dbReference type="EMBL" id="CP046996">
    <property type="protein sequence ID" value="QGZ99601.1"/>
    <property type="molecule type" value="Genomic_DNA"/>
</dbReference>
<protein>
    <submittedName>
        <fullName evidence="1">Uncharacterized protein</fullName>
    </submittedName>
</protein>
<evidence type="ECO:0000313" key="2">
    <source>
        <dbReference type="Proteomes" id="UP000430508"/>
    </source>
</evidence>
<dbReference type="RefSeq" id="WP_158208140.1">
    <property type="nucleotide sequence ID" value="NZ_CP046996.1"/>
</dbReference>
<sequence>MLKVSSHAFERLSLRLSLDSVKNNKEIKNMIEESYEVTLEVASKLVNIIHNKKKNKYYIAFDPIKNDPIIIIVRDNEIVTILTKDLDWLMPKVGIPKKVYKNKKCYSIYNNYNGDKLIC</sequence>
<name>A0A857DGH8_9FIRM</name>
<dbReference type="Proteomes" id="UP000430508">
    <property type="component" value="Chromosome"/>
</dbReference>
<organism evidence="1 2">
    <name type="scientific">Dehalobacter restrictus</name>
    <dbReference type="NCBI Taxonomy" id="55583"/>
    <lineage>
        <taxon>Bacteria</taxon>
        <taxon>Bacillati</taxon>
        <taxon>Bacillota</taxon>
        <taxon>Clostridia</taxon>
        <taxon>Eubacteriales</taxon>
        <taxon>Desulfitobacteriaceae</taxon>
        <taxon>Dehalobacter</taxon>
    </lineage>
</organism>
<accession>A0A857DGH8</accession>
<gene>
    <name evidence="1" type="ORF">GQ588_02520</name>
</gene>
<evidence type="ECO:0000313" key="1">
    <source>
        <dbReference type="EMBL" id="QGZ99601.1"/>
    </source>
</evidence>
<proteinExistence type="predicted"/>
<reference evidence="1 2" key="1">
    <citation type="submission" date="2019-12" db="EMBL/GenBank/DDBJ databases">
        <title>Sequence classification of anaerobic respiratory reductive dehalogenases: First we see many, then we see few.</title>
        <authorList>
            <person name="Molenda O."/>
            <person name="Puentes Jacome L.A."/>
            <person name="Cao X."/>
            <person name="Nesbo C.L."/>
            <person name="Tang S."/>
            <person name="Morson N."/>
            <person name="Patron J."/>
            <person name="Lomheim L."/>
            <person name="Wishart D.S."/>
            <person name="Edwards E.A."/>
        </authorList>
    </citation>
    <scope>NUCLEOTIDE SEQUENCE [LARGE SCALE GENOMIC DNA]</scope>
    <source>
        <strain evidence="1 2">12DCA</strain>
    </source>
</reference>